<sequence length="346" mass="38621">MARVKSLRFVFVILALALALSWLFYFKYSKSENANNANNYPEISILGDVIFKPCEESKYYHGSGVEALNTDTIDDYLASTNSEDSSVCFEAGEPSQLSRLKMVWYSESEAPKHIEVIGVDADGVTNVMVSGTNDLPLYSYDGVYYSDISIDSDSKYKSFIVNYISGASQDRLLLRALSPFFKKQIDPESYDLLKKAKEVSLIAPYGPGVTQVSAKNADDLAKEFREKESLHCGNYSYILAHDLGDKVKWKVIAGTTETQAMHTVVEVEKKGKTYTVDPTLGAIYKCSYSDMRLGTCDASKGIYSDSYNPIFWQYAGENFYPGVRVGMEHVSIQGFYDDFKKIDAGP</sequence>
<feature type="transmembrane region" description="Helical" evidence="1">
    <location>
        <begin position="7"/>
        <end position="26"/>
    </location>
</feature>
<dbReference type="RefSeq" id="WP_157765885.1">
    <property type="nucleotide sequence ID" value="NZ_CP016634.1"/>
</dbReference>
<evidence type="ECO:0000256" key="1">
    <source>
        <dbReference type="SAM" id="Phobius"/>
    </source>
</evidence>
<keyword evidence="1" id="KW-1133">Transmembrane helix</keyword>
<evidence type="ECO:0000313" key="2">
    <source>
        <dbReference type="EMBL" id="ANY87643.1"/>
    </source>
</evidence>
<keyword evidence="1" id="KW-0812">Transmembrane</keyword>
<dbReference type="AlphaFoldDB" id="A0A1B2F681"/>
<accession>A0A1B2F681</accession>
<name>A0A1B2F681_PSEPU</name>
<protein>
    <submittedName>
        <fullName evidence="2">Uncharacterized protein</fullName>
    </submittedName>
</protein>
<reference evidence="2" key="1">
    <citation type="submission" date="2016-07" db="EMBL/GenBank/DDBJ databases">
        <title>New class B carbapenemase carried by novel plasmid in Pseudomonas putida enviromental strain in eastern Amazonia.</title>
        <authorList>
            <person name="Souza C.O."/>
            <person name="Lima K.V."/>
            <person name="Brasiliense D.M."/>
            <person name="Perez-Chaparro P.J."/>
            <person name="Mamizuka E.M."/>
            <person name="Lima M.O."/>
            <person name="Lima L.N."/>
            <person name="McCulloch J.A."/>
        </authorList>
    </citation>
    <scope>NUCLEOTIDE SEQUENCE [LARGE SCALE GENOMIC DNA]</scope>
    <source>
        <strain evidence="2">IEC33019</strain>
    </source>
</reference>
<gene>
    <name evidence="2" type="ORF">IEC33019_2084</name>
</gene>
<keyword evidence="1" id="KW-0472">Membrane</keyword>
<organism evidence="2">
    <name type="scientific">Pseudomonas putida</name>
    <name type="common">Arthrobacter siderocapsulatus</name>
    <dbReference type="NCBI Taxonomy" id="303"/>
    <lineage>
        <taxon>Bacteria</taxon>
        <taxon>Pseudomonadati</taxon>
        <taxon>Pseudomonadota</taxon>
        <taxon>Gammaproteobacteria</taxon>
        <taxon>Pseudomonadales</taxon>
        <taxon>Pseudomonadaceae</taxon>
        <taxon>Pseudomonas</taxon>
    </lineage>
</organism>
<dbReference type="EMBL" id="CP016634">
    <property type="protein sequence ID" value="ANY87643.1"/>
    <property type="molecule type" value="Genomic_DNA"/>
</dbReference>
<proteinExistence type="predicted"/>